<dbReference type="InterPro" id="IPR013740">
    <property type="entry name" value="Redoxin"/>
</dbReference>
<dbReference type="PANTHER" id="PTHR42852">
    <property type="entry name" value="THIOL:DISULFIDE INTERCHANGE PROTEIN DSBE"/>
    <property type="match status" value="1"/>
</dbReference>
<evidence type="ECO:0000256" key="4">
    <source>
        <dbReference type="ARBA" id="ARBA00023157"/>
    </source>
</evidence>
<dbReference type="RefSeq" id="WP_091813558.1">
    <property type="nucleotide sequence ID" value="NZ_FNNE01000006.1"/>
</dbReference>
<dbReference type="InterPro" id="IPR036249">
    <property type="entry name" value="Thioredoxin-like_sf"/>
</dbReference>
<dbReference type="GO" id="GO:0017004">
    <property type="term" value="P:cytochrome complex assembly"/>
    <property type="evidence" value="ECO:0007669"/>
    <property type="project" value="UniProtKB-KW"/>
</dbReference>
<keyword evidence="8" id="KW-1185">Reference proteome</keyword>
<dbReference type="AlphaFoldDB" id="A0A1H2YXZ7"/>
<reference evidence="7 8" key="1">
    <citation type="submission" date="2016-10" db="EMBL/GenBank/DDBJ databases">
        <authorList>
            <person name="de Groot N.N."/>
        </authorList>
    </citation>
    <scope>NUCLEOTIDE SEQUENCE [LARGE SCALE GENOMIC DNA]</scope>
    <source>
        <strain evidence="7 8">CGMCC 1.7059</strain>
    </source>
</reference>
<evidence type="ECO:0000256" key="5">
    <source>
        <dbReference type="ARBA" id="ARBA00023284"/>
    </source>
</evidence>
<dbReference type="PANTHER" id="PTHR42852:SF6">
    <property type="entry name" value="THIOL:DISULFIDE INTERCHANGE PROTEIN DSBE"/>
    <property type="match status" value="1"/>
</dbReference>
<dbReference type="PROSITE" id="PS00194">
    <property type="entry name" value="THIOREDOXIN_1"/>
    <property type="match status" value="1"/>
</dbReference>
<evidence type="ECO:0000313" key="7">
    <source>
        <dbReference type="EMBL" id="SDX09638.1"/>
    </source>
</evidence>
<dbReference type="STRING" id="488533.SAMN04487960_106105"/>
<comment type="subcellular location">
    <subcellularLocation>
        <location evidence="1">Cell inner membrane</location>
        <topology evidence="1">Single-pass membrane protein</topology>
        <orientation evidence="1">Periplasmic side</orientation>
    </subcellularLocation>
</comment>
<gene>
    <name evidence="7" type="ORF">SAMN04487960_106105</name>
</gene>
<evidence type="ECO:0000259" key="6">
    <source>
        <dbReference type="PROSITE" id="PS51352"/>
    </source>
</evidence>
<dbReference type="Gene3D" id="3.40.30.10">
    <property type="entry name" value="Glutaredoxin"/>
    <property type="match status" value="1"/>
</dbReference>
<dbReference type="GO" id="GO:0005886">
    <property type="term" value="C:plasma membrane"/>
    <property type="evidence" value="ECO:0007669"/>
    <property type="project" value="UniProtKB-SubCell"/>
</dbReference>
<dbReference type="PROSITE" id="PS51352">
    <property type="entry name" value="THIOREDOXIN_2"/>
    <property type="match status" value="1"/>
</dbReference>
<proteinExistence type="inferred from homology"/>
<dbReference type="GO" id="GO:0015036">
    <property type="term" value="F:disulfide oxidoreductase activity"/>
    <property type="evidence" value="ECO:0007669"/>
    <property type="project" value="InterPro"/>
</dbReference>
<dbReference type="EMBL" id="FNNE01000006">
    <property type="protein sequence ID" value="SDX09638.1"/>
    <property type="molecule type" value="Genomic_DNA"/>
</dbReference>
<evidence type="ECO:0000313" key="8">
    <source>
        <dbReference type="Proteomes" id="UP000199675"/>
    </source>
</evidence>
<evidence type="ECO:0000256" key="3">
    <source>
        <dbReference type="ARBA" id="ARBA00022748"/>
    </source>
</evidence>
<evidence type="ECO:0000256" key="2">
    <source>
        <dbReference type="ARBA" id="ARBA00007758"/>
    </source>
</evidence>
<feature type="domain" description="Thioredoxin" evidence="6">
    <location>
        <begin position="34"/>
        <end position="172"/>
    </location>
</feature>
<organism evidence="7 8">
    <name type="scientific">Marinobacter mobilis</name>
    <dbReference type="NCBI Taxonomy" id="488533"/>
    <lineage>
        <taxon>Bacteria</taxon>
        <taxon>Pseudomonadati</taxon>
        <taxon>Pseudomonadota</taxon>
        <taxon>Gammaproteobacteria</taxon>
        <taxon>Pseudomonadales</taxon>
        <taxon>Marinobacteraceae</taxon>
        <taxon>Marinobacter</taxon>
    </lineage>
</organism>
<dbReference type="SUPFAM" id="SSF52833">
    <property type="entry name" value="Thioredoxin-like"/>
    <property type="match status" value="1"/>
</dbReference>
<dbReference type="OrthoDB" id="9799347at2"/>
<sequence length="178" mass="19604">MRRILLFIPVALAVALGIVLFAGIGKDPTHLESALIGKPVPAFALADLQNPDRVHHDDVFKGQVSLLNVWGTWCPACRDEHDDLVRLAAEEGVHIIGLNYKDNRDAALQWLSRLGNPYALSLFDPQGKLGFDLGVYGAPETYVVDADGIVRYRHVGVVNDQVWNEILQPLVRQYGGQG</sequence>
<evidence type="ECO:0000256" key="1">
    <source>
        <dbReference type="ARBA" id="ARBA00004383"/>
    </source>
</evidence>
<dbReference type="CDD" id="cd03010">
    <property type="entry name" value="TlpA_like_DsbE"/>
    <property type="match status" value="1"/>
</dbReference>
<dbReference type="Proteomes" id="UP000199675">
    <property type="component" value="Unassembled WGS sequence"/>
</dbReference>
<dbReference type="InterPro" id="IPR017937">
    <property type="entry name" value="Thioredoxin_CS"/>
</dbReference>
<dbReference type="InterPro" id="IPR050553">
    <property type="entry name" value="Thioredoxin_ResA/DsbE_sf"/>
</dbReference>
<dbReference type="NCBIfam" id="TIGR00385">
    <property type="entry name" value="dsbE"/>
    <property type="match status" value="1"/>
</dbReference>
<dbReference type="InterPro" id="IPR004799">
    <property type="entry name" value="Periplasmic_diS_OxRdtase_DsbE"/>
</dbReference>
<dbReference type="GO" id="GO:0030288">
    <property type="term" value="C:outer membrane-bounded periplasmic space"/>
    <property type="evidence" value="ECO:0007669"/>
    <property type="project" value="InterPro"/>
</dbReference>
<keyword evidence="5" id="KW-0676">Redox-active center</keyword>
<comment type="similarity">
    <text evidence="2">Belongs to the thioredoxin family. DsbE subfamily.</text>
</comment>
<dbReference type="InterPro" id="IPR013766">
    <property type="entry name" value="Thioredoxin_domain"/>
</dbReference>
<keyword evidence="3" id="KW-0201">Cytochrome c-type biogenesis</keyword>
<accession>A0A1H2YXZ7</accession>
<dbReference type="Pfam" id="PF08534">
    <property type="entry name" value="Redoxin"/>
    <property type="match status" value="1"/>
</dbReference>
<keyword evidence="4" id="KW-1015">Disulfide bond</keyword>
<protein>
    <submittedName>
        <fullName evidence="7">Cytochrome c biogenesis protein CcmG, thiol:disulfide interchange protein DsbE</fullName>
    </submittedName>
</protein>
<name>A0A1H2YXZ7_9GAMM</name>